<gene>
    <name evidence="1" type="ORF">SASC598J21_018070</name>
</gene>
<evidence type="ECO:0000313" key="1">
    <source>
        <dbReference type="EMBL" id="KEQ00406.1"/>
    </source>
</evidence>
<dbReference type="Gene3D" id="2.40.10.270">
    <property type="entry name" value="Bacteriophage SPP1 head-tail adaptor protein"/>
    <property type="match status" value="1"/>
</dbReference>
<comment type="caution">
    <text evidence="1">The sequence shown here is derived from an EMBL/GenBank/DDBJ whole genome shotgun (WGS) entry which is preliminary data.</text>
</comment>
<reference evidence="1 2" key="1">
    <citation type="journal article" date="2014" name="PLoS Genet.">
        <title>Hidden diversity in honey bee gut symbionts detected by single-cell genomics.</title>
        <authorList>
            <person name="Engel P."/>
            <person name="Stepanauskas R."/>
            <person name="Moran N."/>
        </authorList>
    </citation>
    <scope>NUCLEOTIDE SEQUENCE [LARGE SCALE GENOMIC DNA]</scope>
    <source>
        <strain evidence="1 2">SCGC AB-598-J21</strain>
    </source>
</reference>
<sequence>MSIAAGKLDKRVLLQRPESSRGSLGGIDRKWIDVGWLWANLSYLSGREFLKNGLNAESCNVSVQIRKSKLTAGISPEWRLVYRGKVFNIQAVLPDSVHAEVINLPCIEGMNAG</sequence>
<proteinExistence type="predicted"/>
<dbReference type="InterPro" id="IPR008767">
    <property type="entry name" value="Phage_SPP1_head-tail_adaptor"/>
</dbReference>
<evidence type="ECO:0000313" key="2">
    <source>
        <dbReference type="Proteomes" id="UP000027644"/>
    </source>
</evidence>
<protein>
    <submittedName>
        <fullName evidence="1">Bacteriophage head-tail adaptor</fullName>
    </submittedName>
</protein>
<dbReference type="AlphaFoldDB" id="A0A074V5H1"/>
<dbReference type="EMBL" id="AVQL01000451">
    <property type="protein sequence ID" value="KEQ00406.1"/>
    <property type="molecule type" value="Genomic_DNA"/>
</dbReference>
<dbReference type="NCBIfam" id="TIGR01563">
    <property type="entry name" value="gp16_SPP1"/>
    <property type="match status" value="1"/>
</dbReference>
<dbReference type="Proteomes" id="UP000027644">
    <property type="component" value="Unassembled WGS sequence"/>
</dbReference>
<dbReference type="Pfam" id="PF05521">
    <property type="entry name" value="Phage_HCP"/>
    <property type="match status" value="1"/>
</dbReference>
<name>A0A074V5H1_9NEIS</name>
<accession>A0A074V5H1</accession>
<dbReference type="InterPro" id="IPR038666">
    <property type="entry name" value="SSP1_head-tail_sf"/>
</dbReference>
<organism evidence="1 2">
    <name type="scientific">Snodgrassella alvi SCGC AB-598-J21</name>
    <dbReference type="NCBI Taxonomy" id="1385367"/>
    <lineage>
        <taxon>Bacteria</taxon>
        <taxon>Pseudomonadati</taxon>
        <taxon>Pseudomonadota</taxon>
        <taxon>Betaproteobacteria</taxon>
        <taxon>Neisseriales</taxon>
        <taxon>Neisseriaceae</taxon>
        <taxon>Snodgrassella</taxon>
    </lineage>
</organism>